<dbReference type="PANTHER" id="PTHR42973:SF39">
    <property type="entry name" value="FAD-BINDING PCMH-TYPE DOMAIN-CONTAINING PROTEIN"/>
    <property type="match status" value="1"/>
</dbReference>
<dbReference type="Gene3D" id="3.30.465.10">
    <property type="match status" value="2"/>
</dbReference>
<gene>
    <name evidence="8" type="ORF">HUT08_15225</name>
</gene>
<comment type="cofactor">
    <cofactor evidence="1">
        <name>FAD</name>
        <dbReference type="ChEBI" id="CHEBI:57692"/>
    </cofactor>
</comment>
<accession>A0A7H8NM28</accession>
<evidence type="ECO:0000256" key="6">
    <source>
        <dbReference type="SAM" id="MobiDB-lite"/>
    </source>
</evidence>
<name>A0A7H8NM28_9ACTN</name>
<keyword evidence="5" id="KW-0560">Oxidoreductase</keyword>
<keyword evidence="9" id="KW-1185">Reference proteome</keyword>
<protein>
    <submittedName>
        <fullName evidence="8">FAD-binding oxidoreductase</fullName>
    </submittedName>
</protein>
<dbReference type="InterPro" id="IPR006093">
    <property type="entry name" value="Oxy_OxRdtase_FAD_BS"/>
</dbReference>
<dbReference type="AlphaFoldDB" id="A0A7H8NM28"/>
<feature type="region of interest" description="Disordered" evidence="6">
    <location>
        <begin position="407"/>
        <end position="433"/>
    </location>
</feature>
<dbReference type="InterPro" id="IPR016169">
    <property type="entry name" value="FAD-bd_PCMH_sub2"/>
</dbReference>
<keyword evidence="4" id="KW-0274">FAD</keyword>
<evidence type="ECO:0000256" key="2">
    <source>
        <dbReference type="ARBA" id="ARBA00005466"/>
    </source>
</evidence>
<proteinExistence type="inferred from homology"/>
<dbReference type="GO" id="GO:0016491">
    <property type="term" value="F:oxidoreductase activity"/>
    <property type="evidence" value="ECO:0007669"/>
    <property type="project" value="UniProtKB-KW"/>
</dbReference>
<dbReference type="Pfam" id="PF01565">
    <property type="entry name" value="FAD_binding_4"/>
    <property type="match status" value="1"/>
</dbReference>
<comment type="similarity">
    <text evidence="2">Belongs to the oxygen-dependent FAD-linked oxidoreductase family.</text>
</comment>
<dbReference type="Proteomes" id="UP000509303">
    <property type="component" value="Chromosome"/>
</dbReference>
<feature type="compositionally biased region" description="Low complexity" evidence="6">
    <location>
        <begin position="415"/>
        <end position="432"/>
    </location>
</feature>
<dbReference type="PROSITE" id="PS51387">
    <property type="entry name" value="FAD_PCMH"/>
    <property type="match status" value="1"/>
</dbReference>
<dbReference type="SUPFAM" id="SSF56176">
    <property type="entry name" value="FAD-binding/transporter-associated domain-like"/>
    <property type="match status" value="1"/>
</dbReference>
<dbReference type="InterPro" id="IPR016166">
    <property type="entry name" value="FAD-bd_PCMH"/>
</dbReference>
<sequence length="472" mass="49227">MDAAVDALAALLRGPVLRPGDAAYDVERATFNSAVTHRPAVLAGVADAADVSAVVAFAGARGLPVAVQSTGHGQALASADGVLVTTRRLRGVHVDPSAATAWIGAGERWGAVVAAAAEHGLAPLNGSAPHVGVVGYLLGGGISLLARSHGFAADRVRAIEVVTPDAVLRRVTATSEPDLYWALLGGRDNFGVVTRVEVELVPVTRLYGGGLYFDGATQGEAVLRAYRDWSAGLPEALTSSIAFFPAPDAPTVPEPLRGRLVAHVRVVHTGSAEEGERLVEPLRAIGPRLIDTVAEMPYAACASIFNEPAHPMPYDGETVLLSELTPRTLEAILDVTRPGGVPCIAEVRHLGGALARRGEAPNAIGLRDAAYLLGVLSPLRGPLTRDVVRPVHERLLTAAAPVTVGRSLPFMGPSGERAPGAGPEAGGETAADTAEEAVRSAYEAKDYARLRALKATYDPHNLFRHNHNIRPA</sequence>
<evidence type="ECO:0000256" key="1">
    <source>
        <dbReference type="ARBA" id="ARBA00001974"/>
    </source>
</evidence>
<organism evidence="8 9">
    <name type="scientific">Streptomyces buecherae</name>
    <dbReference type="NCBI Taxonomy" id="2763006"/>
    <lineage>
        <taxon>Bacteria</taxon>
        <taxon>Bacillati</taxon>
        <taxon>Actinomycetota</taxon>
        <taxon>Actinomycetes</taxon>
        <taxon>Kitasatosporales</taxon>
        <taxon>Streptomycetaceae</taxon>
        <taxon>Streptomyces</taxon>
    </lineage>
</organism>
<evidence type="ECO:0000256" key="3">
    <source>
        <dbReference type="ARBA" id="ARBA00022630"/>
    </source>
</evidence>
<dbReference type="PANTHER" id="PTHR42973">
    <property type="entry name" value="BINDING OXIDOREDUCTASE, PUTATIVE (AFU_ORTHOLOGUE AFUA_1G17690)-RELATED"/>
    <property type="match status" value="1"/>
</dbReference>
<keyword evidence="3" id="KW-0285">Flavoprotein</keyword>
<dbReference type="Gene3D" id="3.40.462.20">
    <property type="match status" value="1"/>
</dbReference>
<dbReference type="PROSITE" id="PS00862">
    <property type="entry name" value="OX2_COVAL_FAD"/>
    <property type="match status" value="1"/>
</dbReference>
<evidence type="ECO:0000313" key="9">
    <source>
        <dbReference type="Proteomes" id="UP000509303"/>
    </source>
</evidence>
<evidence type="ECO:0000256" key="5">
    <source>
        <dbReference type="ARBA" id="ARBA00023002"/>
    </source>
</evidence>
<evidence type="ECO:0000256" key="4">
    <source>
        <dbReference type="ARBA" id="ARBA00022827"/>
    </source>
</evidence>
<dbReference type="GO" id="GO:0071949">
    <property type="term" value="F:FAD binding"/>
    <property type="evidence" value="ECO:0007669"/>
    <property type="project" value="InterPro"/>
</dbReference>
<dbReference type="InterPro" id="IPR036318">
    <property type="entry name" value="FAD-bd_PCMH-like_sf"/>
</dbReference>
<dbReference type="EMBL" id="CP054929">
    <property type="protein sequence ID" value="QKW54538.1"/>
    <property type="molecule type" value="Genomic_DNA"/>
</dbReference>
<feature type="domain" description="FAD-binding PCMH-type" evidence="7">
    <location>
        <begin position="35"/>
        <end position="203"/>
    </location>
</feature>
<dbReference type="InterPro" id="IPR050416">
    <property type="entry name" value="FAD-linked_Oxidoreductase"/>
</dbReference>
<dbReference type="Pfam" id="PF08031">
    <property type="entry name" value="BBE"/>
    <property type="match status" value="1"/>
</dbReference>
<reference evidence="8 9" key="1">
    <citation type="submission" date="2020-06" db="EMBL/GenBank/DDBJ databases">
        <title>Genome mining for natural products.</title>
        <authorList>
            <person name="Zhang B."/>
            <person name="Shi J."/>
            <person name="Ge H."/>
        </authorList>
    </citation>
    <scope>NUCLEOTIDE SEQUENCE [LARGE SCALE GENOMIC DNA]</scope>
    <source>
        <strain evidence="8 9">NA00687</strain>
    </source>
</reference>
<dbReference type="InterPro" id="IPR012951">
    <property type="entry name" value="BBE"/>
</dbReference>
<evidence type="ECO:0000313" key="8">
    <source>
        <dbReference type="EMBL" id="QKW54538.1"/>
    </source>
</evidence>
<evidence type="ECO:0000259" key="7">
    <source>
        <dbReference type="PROSITE" id="PS51387"/>
    </source>
</evidence>
<dbReference type="InterPro" id="IPR006094">
    <property type="entry name" value="Oxid_FAD_bind_N"/>
</dbReference>